<feature type="transmembrane region" description="Helical" evidence="1">
    <location>
        <begin position="20"/>
        <end position="48"/>
    </location>
</feature>
<organism evidence="2 3">
    <name type="scientific">Methyloceanibacter stevinii</name>
    <dbReference type="NCBI Taxonomy" id="1774970"/>
    <lineage>
        <taxon>Bacteria</taxon>
        <taxon>Pseudomonadati</taxon>
        <taxon>Pseudomonadota</taxon>
        <taxon>Alphaproteobacteria</taxon>
        <taxon>Hyphomicrobiales</taxon>
        <taxon>Hyphomicrobiaceae</taxon>
        <taxon>Methyloceanibacter</taxon>
    </lineage>
</organism>
<dbReference type="AlphaFoldDB" id="A0A1E3VJD2"/>
<name>A0A1E3VJD2_9HYPH</name>
<reference evidence="2 3" key="1">
    <citation type="journal article" date="2016" name="Environ. Microbiol.">
        <title>New Methyloceanibacter diversity from North Sea sediments includes methanotroph containing solely the soluble methane monooxygenase.</title>
        <authorList>
            <person name="Vekeman B."/>
            <person name="Kerckhof F.M."/>
            <person name="Cremers G."/>
            <person name="de Vos P."/>
            <person name="Vandamme P."/>
            <person name="Boon N."/>
            <person name="Op den Camp H.J."/>
            <person name="Heylen K."/>
        </authorList>
    </citation>
    <scope>NUCLEOTIDE SEQUENCE [LARGE SCALE GENOMIC DNA]</scope>
    <source>
        <strain evidence="2 3">R-67176</strain>
    </source>
</reference>
<comment type="caution">
    <text evidence="2">The sequence shown here is derived from an EMBL/GenBank/DDBJ whole genome shotgun (WGS) entry which is preliminary data.</text>
</comment>
<evidence type="ECO:0000256" key="1">
    <source>
        <dbReference type="SAM" id="Phobius"/>
    </source>
</evidence>
<accession>A0A1E3VJD2</accession>
<keyword evidence="1" id="KW-0472">Membrane</keyword>
<feature type="transmembrane region" description="Helical" evidence="1">
    <location>
        <begin position="60"/>
        <end position="83"/>
    </location>
</feature>
<sequence>MVLTLISQVKRRIDNSISAFVHKVIVIAVAVVCVLFAAAFGLVAAYYALVDSIGFRPIEAAGIVAGCLLGLALVVLAILPLAARARPRETAAIAAPGEALALVDKGLSRATQHVGALPLVAIAFVSGFLATRR</sequence>
<proteinExistence type="predicted"/>
<dbReference type="EMBL" id="LPWE01000014">
    <property type="protein sequence ID" value="ODR93629.1"/>
    <property type="molecule type" value="Genomic_DNA"/>
</dbReference>
<evidence type="ECO:0000313" key="2">
    <source>
        <dbReference type="EMBL" id="ODR93629.1"/>
    </source>
</evidence>
<keyword evidence="1" id="KW-1133">Transmembrane helix</keyword>
<dbReference type="Proteomes" id="UP000094172">
    <property type="component" value="Unassembled WGS sequence"/>
</dbReference>
<evidence type="ECO:0000313" key="3">
    <source>
        <dbReference type="Proteomes" id="UP000094172"/>
    </source>
</evidence>
<keyword evidence="1" id="KW-0812">Transmembrane</keyword>
<gene>
    <name evidence="2" type="ORF">AUC70_12360</name>
</gene>
<keyword evidence="3" id="KW-1185">Reference proteome</keyword>
<dbReference type="RefSeq" id="WP_069445695.1">
    <property type="nucleotide sequence ID" value="NZ_LPWE01000014.1"/>
</dbReference>
<protein>
    <submittedName>
        <fullName evidence="2">Uncharacterized protein</fullName>
    </submittedName>
</protein>
<feature type="transmembrane region" description="Helical" evidence="1">
    <location>
        <begin position="114"/>
        <end position="131"/>
    </location>
</feature>